<reference evidence="1 2" key="1">
    <citation type="submission" date="2023-11" db="EMBL/GenBank/DDBJ databases">
        <authorList>
            <person name="Hedman E."/>
            <person name="Englund M."/>
            <person name="Stromberg M."/>
            <person name="Nyberg Akerstrom W."/>
            <person name="Nylinder S."/>
            <person name="Jareborg N."/>
            <person name="Kallberg Y."/>
            <person name="Kronander E."/>
        </authorList>
    </citation>
    <scope>NUCLEOTIDE SEQUENCE [LARGE SCALE GENOMIC DNA]</scope>
</reference>
<keyword evidence="2" id="KW-1185">Reference proteome</keyword>
<organism evidence="1 2">
    <name type="scientific">Parnassius mnemosyne</name>
    <name type="common">clouded apollo</name>
    <dbReference type="NCBI Taxonomy" id="213953"/>
    <lineage>
        <taxon>Eukaryota</taxon>
        <taxon>Metazoa</taxon>
        <taxon>Ecdysozoa</taxon>
        <taxon>Arthropoda</taxon>
        <taxon>Hexapoda</taxon>
        <taxon>Insecta</taxon>
        <taxon>Pterygota</taxon>
        <taxon>Neoptera</taxon>
        <taxon>Endopterygota</taxon>
        <taxon>Lepidoptera</taxon>
        <taxon>Glossata</taxon>
        <taxon>Ditrysia</taxon>
        <taxon>Papilionoidea</taxon>
        <taxon>Papilionidae</taxon>
        <taxon>Parnassiinae</taxon>
        <taxon>Parnassini</taxon>
        <taxon>Parnassius</taxon>
        <taxon>Driopa</taxon>
    </lineage>
</organism>
<dbReference type="PANTHER" id="PTHR46060:SF1">
    <property type="entry name" value="MARINER MOS1 TRANSPOSASE-LIKE PROTEIN"/>
    <property type="match status" value="1"/>
</dbReference>
<evidence type="ECO:0000313" key="2">
    <source>
        <dbReference type="Proteomes" id="UP001314205"/>
    </source>
</evidence>
<dbReference type="Proteomes" id="UP001314205">
    <property type="component" value="Unassembled WGS sequence"/>
</dbReference>
<dbReference type="PANTHER" id="PTHR46060">
    <property type="entry name" value="MARINER MOS1 TRANSPOSASE-LIKE PROTEIN"/>
    <property type="match status" value="1"/>
</dbReference>
<dbReference type="AlphaFoldDB" id="A0AAV1M935"/>
<dbReference type="Gene3D" id="3.30.420.10">
    <property type="entry name" value="Ribonuclease H-like superfamily/Ribonuclease H"/>
    <property type="match status" value="1"/>
</dbReference>
<comment type="caution">
    <text evidence="1">The sequence shown here is derived from an EMBL/GenBank/DDBJ whole genome shotgun (WGS) entry which is preliminary data.</text>
</comment>
<protein>
    <recommendedName>
        <fullName evidence="3">Histone-lysine N-methyltransferase SETMAR</fullName>
    </recommendedName>
</protein>
<proteinExistence type="predicted"/>
<evidence type="ECO:0008006" key="3">
    <source>
        <dbReference type="Google" id="ProtNLM"/>
    </source>
</evidence>
<accession>A0AAV1M935</accession>
<sequence>MFWVNVLLLMPQQKTGWLSLNAVVHVSKAKPAGPKSVTTPEMIVKVHDTVLANRRLKLSEIADTTGISKERVHHILSEELNMKKLSISFVNVFSKNDQVWRKKIIFHQNNARVHTCVKAMSKIKELKYDLLPHPPYSPDLAPSDFHLFLKLKIFLDGQKFVTNDEVIAAVEDYFAGLERNHFMEGITALERRWNKCVEVHGYYVEK</sequence>
<dbReference type="EMBL" id="CAVLGL010000137">
    <property type="protein sequence ID" value="CAK1602431.1"/>
    <property type="molecule type" value="Genomic_DNA"/>
</dbReference>
<name>A0AAV1M935_9NEOP</name>
<dbReference type="InterPro" id="IPR052709">
    <property type="entry name" value="Transposase-MT_Hybrid"/>
</dbReference>
<evidence type="ECO:0000313" key="1">
    <source>
        <dbReference type="EMBL" id="CAK1602431.1"/>
    </source>
</evidence>
<dbReference type="GO" id="GO:0003676">
    <property type="term" value="F:nucleic acid binding"/>
    <property type="evidence" value="ECO:0007669"/>
    <property type="project" value="InterPro"/>
</dbReference>
<dbReference type="InterPro" id="IPR036397">
    <property type="entry name" value="RNaseH_sf"/>
</dbReference>
<gene>
    <name evidence="1" type="ORF">PARMNEM_LOCUS20938</name>
</gene>